<keyword evidence="6 7" id="KW-0472">Membrane</keyword>
<reference evidence="8 9" key="1">
    <citation type="submission" date="2019-12" db="EMBL/GenBank/DDBJ databases">
        <title>Novel species isolated from a subtropical stream in China.</title>
        <authorList>
            <person name="Lu H."/>
        </authorList>
    </citation>
    <scope>NUCLEOTIDE SEQUENCE [LARGE SCALE GENOMIC DNA]</scope>
    <source>
        <strain evidence="8 9">FT135W</strain>
    </source>
</reference>
<evidence type="ECO:0000256" key="4">
    <source>
        <dbReference type="ARBA" id="ARBA00022692"/>
    </source>
</evidence>
<feature type="transmembrane region" description="Helical" evidence="7">
    <location>
        <begin position="122"/>
        <end position="143"/>
    </location>
</feature>
<dbReference type="Pfam" id="PF03547">
    <property type="entry name" value="Mem_trans"/>
    <property type="match status" value="2"/>
</dbReference>
<dbReference type="Proteomes" id="UP000479335">
    <property type="component" value="Unassembled WGS sequence"/>
</dbReference>
<evidence type="ECO:0000256" key="2">
    <source>
        <dbReference type="ARBA" id="ARBA00022448"/>
    </source>
</evidence>
<keyword evidence="4 7" id="KW-0812">Transmembrane</keyword>
<feature type="transmembrane region" description="Helical" evidence="7">
    <location>
        <begin position="296"/>
        <end position="315"/>
    </location>
</feature>
<dbReference type="AlphaFoldDB" id="A0A6L8KEQ2"/>
<accession>A0A6L8KEQ2</accession>
<feature type="transmembrane region" description="Helical" evidence="7">
    <location>
        <begin position="6"/>
        <end position="22"/>
    </location>
</feature>
<dbReference type="PANTHER" id="PTHR36838:SF3">
    <property type="entry name" value="TRANSPORTER AUXIN EFFLUX CARRIER EC FAMILY"/>
    <property type="match status" value="1"/>
</dbReference>
<feature type="transmembrane region" description="Helical" evidence="7">
    <location>
        <begin position="235"/>
        <end position="259"/>
    </location>
</feature>
<evidence type="ECO:0000256" key="6">
    <source>
        <dbReference type="ARBA" id="ARBA00023136"/>
    </source>
</evidence>
<dbReference type="GO" id="GO:0016020">
    <property type="term" value="C:membrane"/>
    <property type="evidence" value="ECO:0007669"/>
    <property type="project" value="UniProtKB-SubCell"/>
</dbReference>
<feature type="transmembrane region" description="Helical" evidence="7">
    <location>
        <begin position="201"/>
        <end position="223"/>
    </location>
</feature>
<dbReference type="InterPro" id="IPR004776">
    <property type="entry name" value="Mem_transp_PIN-like"/>
</dbReference>
<feature type="transmembrane region" description="Helical" evidence="7">
    <location>
        <begin position="65"/>
        <end position="84"/>
    </location>
</feature>
<dbReference type="RefSeq" id="WP_161007732.1">
    <property type="nucleotide sequence ID" value="NZ_WWCN01000010.1"/>
</dbReference>
<feature type="transmembrane region" description="Helical" evidence="7">
    <location>
        <begin position="173"/>
        <end position="189"/>
    </location>
</feature>
<comment type="caution">
    <text evidence="8">The sequence shown here is derived from an EMBL/GenBank/DDBJ whole genome shotgun (WGS) entry which is preliminary data.</text>
</comment>
<keyword evidence="9" id="KW-1185">Reference proteome</keyword>
<evidence type="ECO:0000256" key="1">
    <source>
        <dbReference type="ARBA" id="ARBA00004141"/>
    </source>
</evidence>
<evidence type="ECO:0000256" key="7">
    <source>
        <dbReference type="SAM" id="Phobius"/>
    </source>
</evidence>
<keyword evidence="5 7" id="KW-1133">Transmembrane helix</keyword>
<organism evidence="8 9">
    <name type="scientific">Duganella flavida</name>
    <dbReference type="NCBI Taxonomy" id="2692175"/>
    <lineage>
        <taxon>Bacteria</taxon>
        <taxon>Pseudomonadati</taxon>
        <taxon>Pseudomonadota</taxon>
        <taxon>Betaproteobacteria</taxon>
        <taxon>Burkholderiales</taxon>
        <taxon>Oxalobacteraceae</taxon>
        <taxon>Telluria group</taxon>
        <taxon>Duganella</taxon>
    </lineage>
</organism>
<feature type="transmembrane region" description="Helical" evidence="7">
    <location>
        <begin position="265"/>
        <end position="284"/>
    </location>
</feature>
<gene>
    <name evidence="8" type="ORF">GTP46_16525</name>
</gene>
<evidence type="ECO:0000256" key="3">
    <source>
        <dbReference type="ARBA" id="ARBA00022475"/>
    </source>
</evidence>
<keyword evidence="2" id="KW-0813">Transport</keyword>
<protein>
    <submittedName>
        <fullName evidence="8">AEC family transporter</fullName>
    </submittedName>
</protein>
<proteinExistence type="predicted"/>
<name>A0A6L8KEQ2_9BURK</name>
<evidence type="ECO:0000256" key="5">
    <source>
        <dbReference type="ARBA" id="ARBA00022989"/>
    </source>
</evidence>
<feature type="transmembrane region" description="Helical" evidence="7">
    <location>
        <begin position="34"/>
        <end position="53"/>
    </location>
</feature>
<feature type="transmembrane region" description="Helical" evidence="7">
    <location>
        <begin position="96"/>
        <end position="116"/>
    </location>
</feature>
<dbReference type="PANTHER" id="PTHR36838">
    <property type="entry name" value="AUXIN EFFLUX CARRIER FAMILY PROTEIN"/>
    <property type="match status" value="1"/>
</dbReference>
<keyword evidence="3" id="KW-1003">Cell membrane</keyword>
<dbReference type="EMBL" id="WWCN01000010">
    <property type="protein sequence ID" value="MYM24254.1"/>
    <property type="molecule type" value="Genomic_DNA"/>
</dbReference>
<sequence length="319" mass="33953">MIEILAITGPIYLVVLAGYLATRMGLFARTDMQVFGKFVLNLALPALIFNALAQRRIGEILHPAYLLSYLVGSLLMLALAYFMGRRVGGLSRTRSTFMAMGVSCSNSSFIGFPILLLMVAPVAGVALGLNVIVENLVMLPLLLAMAENARDGGGGGAWHQTVRQSAQRLMRNPLVLAVTAGLVISLAEVKLPQPVVRTVNLFAQASGSVSLFAIGGTLFGLSLTSGWQRVIPLVLAKLIGHPLAVLLVATLLLPLLGIAPMEPQLRAAALLMAAMPMLSIYPILAQAYGEADRSAAALLICMVTSFFTLSAWMWMVHPG</sequence>
<dbReference type="GO" id="GO:0055085">
    <property type="term" value="P:transmembrane transport"/>
    <property type="evidence" value="ECO:0007669"/>
    <property type="project" value="InterPro"/>
</dbReference>
<comment type="subcellular location">
    <subcellularLocation>
        <location evidence="1">Membrane</location>
        <topology evidence="1">Multi-pass membrane protein</topology>
    </subcellularLocation>
</comment>
<evidence type="ECO:0000313" key="8">
    <source>
        <dbReference type="EMBL" id="MYM24254.1"/>
    </source>
</evidence>
<evidence type="ECO:0000313" key="9">
    <source>
        <dbReference type="Proteomes" id="UP000479335"/>
    </source>
</evidence>